<dbReference type="GO" id="GO:0046856">
    <property type="term" value="P:phosphatidylinositol dephosphorylation"/>
    <property type="evidence" value="ECO:0007669"/>
    <property type="project" value="InterPro"/>
</dbReference>
<dbReference type="AlphaFoldDB" id="A0A0M0K941"/>
<dbReference type="OrthoDB" id="405996at2759"/>
<evidence type="ECO:0000259" key="6">
    <source>
        <dbReference type="PROSITE" id="PS50275"/>
    </source>
</evidence>
<evidence type="ECO:0000256" key="5">
    <source>
        <dbReference type="SAM" id="MobiDB-lite"/>
    </source>
</evidence>
<dbReference type="PANTHER" id="PTHR11200:SF257">
    <property type="entry name" value="PHOSPHOINOSITIDE 5-PHOSPHATASE"/>
    <property type="match status" value="1"/>
</dbReference>
<protein>
    <recommendedName>
        <fullName evidence="3">phosphoinositide 5-phosphatase</fullName>
        <ecNumber evidence="3">3.1.3.36</ecNumber>
    </recommendedName>
</protein>
<evidence type="ECO:0000256" key="4">
    <source>
        <dbReference type="ARBA" id="ARBA00022801"/>
    </source>
</evidence>
<dbReference type="InterPro" id="IPR002013">
    <property type="entry name" value="SAC_dom"/>
</dbReference>
<comment type="similarity">
    <text evidence="2">In the central section; belongs to the inositol 1,4,5-trisphosphate 5-phosphatase family.</text>
</comment>
<dbReference type="SMART" id="SM00128">
    <property type="entry name" value="IPPc"/>
    <property type="match status" value="1"/>
</dbReference>
<dbReference type="InterPro" id="IPR036691">
    <property type="entry name" value="Endo/exonu/phosph_ase_sf"/>
</dbReference>
<name>A0A0M0K941_9EUKA</name>
<dbReference type="Pfam" id="PF22669">
    <property type="entry name" value="Exo_endo_phos2"/>
    <property type="match status" value="1"/>
</dbReference>
<evidence type="ECO:0000256" key="2">
    <source>
        <dbReference type="ARBA" id="ARBA00009678"/>
    </source>
</evidence>
<dbReference type="PROSITE" id="PS50275">
    <property type="entry name" value="SAC"/>
    <property type="match status" value="1"/>
</dbReference>
<keyword evidence="8" id="KW-1185">Reference proteome</keyword>
<gene>
    <name evidence="7" type="ORF">Ctob_014586</name>
</gene>
<dbReference type="SUPFAM" id="SSF56219">
    <property type="entry name" value="DNase I-like"/>
    <property type="match status" value="1"/>
</dbReference>
<dbReference type="Proteomes" id="UP000037460">
    <property type="component" value="Unassembled WGS sequence"/>
</dbReference>
<comment type="similarity">
    <text evidence="1">Belongs to the synaptojanin family.</text>
</comment>
<comment type="caution">
    <text evidence="7">The sequence shown here is derived from an EMBL/GenBank/DDBJ whole genome shotgun (WGS) entry which is preliminary data.</text>
</comment>
<dbReference type="Gene3D" id="3.60.10.10">
    <property type="entry name" value="Endonuclease/exonuclease/phosphatase"/>
    <property type="match status" value="2"/>
</dbReference>
<evidence type="ECO:0000313" key="7">
    <source>
        <dbReference type="EMBL" id="KOO34913.1"/>
    </source>
</evidence>
<evidence type="ECO:0000256" key="1">
    <source>
        <dbReference type="ARBA" id="ARBA00008943"/>
    </source>
</evidence>
<dbReference type="EMBL" id="JWZX01001049">
    <property type="protein sequence ID" value="KOO34913.1"/>
    <property type="molecule type" value="Genomic_DNA"/>
</dbReference>
<evidence type="ECO:0000256" key="3">
    <source>
        <dbReference type="ARBA" id="ARBA00013044"/>
    </source>
</evidence>
<dbReference type="PANTHER" id="PTHR11200">
    <property type="entry name" value="INOSITOL 5-PHOSPHATASE"/>
    <property type="match status" value="1"/>
</dbReference>
<feature type="compositionally biased region" description="Gly residues" evidence="5">
    <location>
        <begin position="118"/>
        <end position="128"/>
    </location>
</feature>
<dbReference type="InterPro" id="IPR000300">
    <property type="entry name" value="IPPc"/>
</dbReference>
<feature type="domain" description="SAC" evidence="6">
    <location>
        <begin position="163"/>
        <end position="459"/>
    </location>
</feature>
<proteinExistence type="inferred from homology"/>
<dbReference type="InterPro" id="IPR046985">
    <property type="entry name" value="IP5"/>
</dbReference>
<keyword evidence="4" id="KW-0378">Hydrolase</keyword>
<accession>A0A0M0K941</accession>
<reference evidence="8" key="1">
    <citation type="journal article" date="2015" name="PLoS Genet.">
        <title>Genome Sequence and Transcriptome Analyses of Chrysochromulina tobin: Metabolic Tools for Enhanced Algal Fitness in the Prominent Order Prymnesiales (Haptophyceae).</title>
        <authorList>
            <person name="Hovde B.T."/>
            <person name="Deodato C.R."/>
            <person name="Hunsperger H.M."/>
            <person name="Ryken S.A."/>
            <person name="Yost W."/>
            <person name="Jha R.K."/>
            <person name="Patterson J."/>
            <person name="Monnat R.J. Jr."/>
            <person name="Barlow S.B."/>
            <person name="Starkenburg S.R."/>
            <person name="Cattolico R.A."/>
        </authorList>
    </citation>
    <scope>NUCLEOTIDE SEQUENCE</scope>
    <source>
        <strain evidence="8">CCMP291</strain>
    </source>
</reference>
<dbReference type="GO" id="GO:0004439">
    <property type="term" value="F:phosphatidylinositol-4,5-bisphosphate 5-phosphatase activity"/>
    <property type="evidence" value="ECO:0007669"/>
    <property type="project" value="UniProtKB-EC"/>
</dbReference>
<dbReference type="Pfam" id="PF02383">
    <property type="entry name" value="Syja_N"/>
    <property type="match status" value="1"/>
</dbReference>
<organism evidence="7 8">
    <name type="scientific">Chrysochromulina tobinii</name>
    <dbReference type="NCBI Taxonomy" id="1460289"/>
    <lineage>
        <taxon>Eukaryota</taxon>
        <taxon>Haptista</taxon>
        <taxon>Haptophyta</taxon>
        <taxon>Prymnesiophyceae</taxon>
        <taxon>Prymnesiales</taxon>
        <taxon>Chrysochromulinaceae</taxon>
        <taxon>Chrysochromulina</taxon>
    </lineage>
</organism>
<feature type="region of interest" description="Disordered" evidence="5">
    <location>
        <begin position="115"/>
        <end position="135"/>
    </location>
</feature>
<dbReference type="EC" id="3.1.3.36" evidence="3"/>
<sequence length="975" mass="102677">MAGNPQRPALGRVFAPADDLTYVIAISPGKPFLVIDRQTGTASIVDASKLDTLIGPPTSRARSLRMDAVVGLVTFPDDRYLVVVGESATKPVASERGMLQVPYITKVVFLALKPPSGGEPGSPGGAGGEDPYSPEASLTALSAKQRGYLKDFLEAGDAGAGEWLTPLMQGNVCTEQVLLPGDGVLTASLVARRSCEHAGTRLKTRGINDSGAAANCVELEQILHMKLRRQAVTSLVQIRGSVPVFWEQRTKLGTVNPKPRVSRVTELTTPALREHLDGLQALYGKVIVLSLLDQRGDETELATALATCLEALEERISASVRYAAFDFHHAAKATSRGDACRTLLQRLSTEHADAHPAAHGYFAMRVNEAEAAAGTESTTAPVSTQRGIVRTNCLDCLNRTNMAQTVLGLQSATAQLRALGTACELPAAANTPALETNLHAALRKLWTEAGDVISVQYTGTSNLSKGSGILGEDASEKKKSLFEKARGAVEKGVKTAQRFVNEQFLEDTRQAAIDTLLGAGSERLRRVSSAVGGAEAAGVEPVTLLVGTWNNNGKVGSADEVQAWLQACSTKVSRVPPSDESARLLAEEPPGVCILGFQEFVSLDAKNLMLKDHEERRRECRARVLAVLQDLHGERYVEVGAEQMFGVFLLVYVRPRLAAFVRGVHAEVVKLGFGSDSLGIKAGNKGGLAVRLDLFGASVCFINSHLPAGQSHPEERNETYHEILKGPNEEVRRIVADAASMPAPQAAKELQAMLQYDQLTIAKASGAAFDEFVEAPLEFAPTYKYDAGTQVYDTSEKARVPSWTDRVLWREGSRSEVKQVACLAYDSANSVLVSDHKPVAALLLWNPGKGKAALSSTAAPSNVSARSEEGVDPAPVPAGVSSMTAGLSSMTFGVTPSAPLSANDFGAVMGAGMSPMGGMGMGGGMGGMGGMPPMGAMGGGMGGGMGMGAGMGRMGGGMGMGAGMVCERRKGVAVL</sequence>
<evidence type="ECO:0000313" key="8">
    <source>
        <dbReference type="Proteomes" id="UP000037460"/>
    </source>
</evidence>